<feature type="domain" description="SHOCT" evidence="1">
    <location>
        <begin position="239"/>
        <end position="265"/>
    </location>
</feature>
<evidence type="ECO:0000313" key="3">
    <source>
        <dbReference type="EMBL" id="XDV69635.1"/>
    </source>
</evidence>
<reference evidence="3" key="1">
    <citation type="submission" date="2024-07" db="EMBL/GenBank/DDBJ databases">
        <authorList>
            <person name="Li J."/>
            <person name="Wei H."/>
            <person name="Ma J."/>
        </authorList>
    </citation>
    <scope>NUCLEOTIDE SEQUENCE</scope>
    <source>
        <strain evidence="3">AMU7</strain>
    </source>
</reference>
<feature type="domain" description="YokE-like PH" evidence="2">
    <location>
        <begin position="128"/>
        <end position="217"/>
    </location>
</feature>
<sequence length="267" mass="28743">MATISRTVQWTLLTNVNETLAILPPAVEQAQFAVTSLTPTEIAVDVPRSLRNNQWAAKIHGTITAEADKTHIEWRVDGLGNKHYKHLIKISEGLPEGLLDDHGIQEAASKVALRIFGRKEIAHLANVLDRNETVNAIGVGRFENKAGIAAATNHRLLFLEKSIGSEDLTSFSLGAIQAIDLKKALGGETLTINHSGTKASITTLGHGQGDSLIRAIRATQNAPKPEQASTAPAVDVIGQLERLAELHAKGILTDAEFQAQKERLLSS</sequence>
<protein>
    <submittedName>
        <fullName evidence="3">PH domain-containing protein</fullName>
    </submittedName>
</protein>
<accession>A0AB39YHS7</accession>
<evidence type="ECO:0000259" key="1">
    <source>
        <dbReference type="Pfam" id="PF09851"/>
    </source>
</evidence>
<proteinExistence type="predicted"/>
<name>A0AB39YHS7_9MICC</name>
<dbReference type="EMBL" id="CP165735">
    <property type="protein sequence ID" value="XDV69635.1"/>
    <property type="molecule type" value="Genomic_DNA"/>
</dbReference>
<organism evidence="3">
    <name type="scientific">Paenarthrobacter sp. AMU7</name>
    <dbReference type="NCBI Taxonomy" id="3162492"/>
    <lineage>
        <taxon>Bacteria</taxon>
        <taxon>Bacillati</taxon>
        <taxon>Actinomycetota</taxon>
        <taxon>Actinomycetes</taxon>
        <taxon>Micrococcales</taxon>
        <taxon>Micrococcaceae</taxon>
        <taxon>Paenarthrobacter</taxon>
    </lineage>
</organism>
<dbReference type="InterPro" id="IPR039519">
    <property type="entry name" value="YokE-like_PH"/>
</dbReference>
<gene>
    <name evidence="3" type="ORF">ABQM86_11580</name>
</gene>
<dbReference type="RefSeq" id="WP_369744465.1">
    <property type="nucleotide sequence ID" value="NZ_CP165735.1"/>
</dbReference>
<dbReference type="Pfam" id="PF14470">
    <property type="entry name" value="bPH_3"/>
    <property type="match status" value="1"/>
</dbReference>
<dbReference type="InterPro" id="IPR018649">
    <property type="entry name" value="SHOCT"/>
</dbReference>
<dbReference type="Pfam" id="PF09851">
    <property type="entry name" value="SHOCT"/>
    <property type="match status" value="1"/>
</dbReference>
<dbReference type="AlphaFoldDB" id="A0AB39YHS7"/>
<evidence type="ECO:0000259" key="2">
    <source>
        <dbReference type="Pfam" id="PF14470"/>
    </source>
</evidence>